<feature type="region of interest" description="Disordered" evidence="1">
    <location>
        <begin position="54"/>
        <end position="149"/>
    </location>
</feature>
<dbReference type="Proteomes" id="UP000078597">
    <property type="component" value="Unassembled WGS sequence"/>
</dbReference>
<evidence type="ECO:0000256" key="1">
    <source>
        <dbReference type="SAM" id="MobiDB-lite"/>
    </source>
</evidence>
<evidence type="ECO:0000313" key="3">
    <source>
        <dbReference type="EMBL" id="SBS96436.1"/>
    </source>
</evidence>
<gene>
    <name evidence="3" type="ORF">PMALA_053880</name>
</gene>
<protein>
    <submittedName>
        <fullName evidence="3">Uncharacterized protein</fullName>
    </submittedName>
</protein>
<feature type="signal peptide" evidence="2">
    <location>
        <begin position="1"/>
        <end position="18"/>
    </location>
</feature>
<feature type="chain" id="PRO_5008381146" evidence="2">
    <location>
        <begin position="19"/>
        <end position="300"/>
    </location>
</feature>
<organism evidence="3 4">
    <name type="scientific">Plasmodium malariae</name>
    <dbReference type="NCBI Taxonomy" id="5858"/>
    <lineage>
        <taxon>Eukaryota</taxon>
        <taxon>Sar</taxon>
        <taxon>Alveolata</taxon>
        <taxon>Apicomplexa</taxon>
        <taxon>Aconoidasida</taxon>
        <taxon>Haemosporida</taxon>
        <taxon>Plasmodiidae</taxon>
        <taxon>Plasmodium</taxon>
        <taxon>Plasmodium (Plasmodium)</taxon>
    </lineage>
</organism>
<feature type="compositionally biased region" description="Basic and acidic residues" evidence="1">
    <location>
        <begin position="57"/>
        <end position="66"/>
    </location>
</feature>
<accession>A0A1A8WX28</accession>
<evidence type="ECO:0000313" key="4">
    <source>
        <dbReference type="Proteomes" id="UP000078597"/>
    </source>
</evidence>
<dbReference type="VEuPathDB" id="PlasmoDB:PmUG01_07043100"/>
<reference evidence="4" key="1">
    <citation type="submission" date="2016-05" db="EMBL/GenBank/DDBJ databases">
        <authorList>
            <person name="Naeem Raeece"/>
        </authorList>
    </citation>
    <scope>NUCLEOTIDE SEQUENCE [LARGE SCALE GENOMIC DNA]</scope>
</reference>
<evidence type="ECO:0000256" key="2">
    <source>
        <dbReference type="SAM" id="SignalP"/>
    </source>
</evidence>
<dbReference type="EMBL" id="FLQW01003997">
    <property type="protein sequence ID" value="SBS96436.1"/>
    <property type="molecule type" value="Genomic_DNA"/>
</dbReference>
<name>A0A1A8WX28_PLAMA</name>
<sequence>MKLALGLFLTLAIASNFGSRFFGYLAMGDLLVSGQMNNSPYTMTLSKMNTKITNNELNDKQEEQNKNLRRKRQDDSSDDVSSSDSDIPFTSNGDDKTIDDQVSYEDSDGNAAPGNAAPDYNVFHNAPGNDEFANAPGNDEFANSPGNAAPDYNEFANAPDNAAPDYNEFANAPGNAAPDYDKFANAPGNAAPDHGEHAGASIIFNGSNESKDCNGEKNGNIWRTECIFDDKERNNNINRKWNGKINFTINEKNAQEVGHNMVFHLNISLIPGMQQEYLKNIYTVLTDLKKLLENAQKKEN</sequence>
<proteinExistence type="predicted"/>
<keyword evidence="2" id="KW-0732">Signal</keyword>
<dbReference type="AlphaFoldDB" id="A0A1A8WX28"/>